<evidence type="ECO:0000313" key="2">
    <source>
        <dbReference type="Proteomes" id="UP000311713"/>
    </source>
</evidence>
<keyword evidence="2" id="KW-1185">Reference proteome</keyword>
<dbReference type="Pfam" id="PF14078">
    <property type="entry name" value="DUF4259"/>
    <property type="match status" value="1"/>
</dbReference>
<dbReference type="Proteomes" id="UP000311713">
    <property type="component" value="Unassembled WGS sequence"/>
</dbReference>
<comment type="caution">
    <text evidence="1">The sequence shown here is derived from an EMBL/GenBank/DDBJ whole genome shotgun (WGS) entry which is preliminary data.</text>
</comment>
<dbReference type="EMBL" id="VDGT01000010">
    <property type="protein sequence ID" value="TNM29435.1"/>
    <property type="molecule type" value="Genomic_DNA"/>
</dbReference>
<protein>
    <submittedName>
        <fullName evidence="1">DUF4259 domain-containing protein</fullName>
    </submittedName>
</protein>
<reference evidence="1 2" key="1">
    <citation type="submission" date="2019-06" db="EMBL/GenBank/DDBJ databases">
        <title>Draft genome of Streptomyces sedi sp. JCM16909.</title>
        <authorList>
            <person name="Klykleung N."/>
            <person name="Tanasupawat S."/>
            <person name="Kudo T."/>
            <person name="Yuki M."/>
            <person name="Ohkuma M."/>
        </authorList>
    </citation>
    <scope>NUCLEOTIDE SEQUENCE [LARGE SCALE GENOMIC DNA]</scope>
    <source>
        <strain evidence="1 2">JCM 16909</strain>
    </source>
</reference>
<evidence type="ECO:0000313" key="1">
    <source>
        <dbReference type="EMBL" id="TNM29435.1"/>
    </source>
</evidence>
<name>A0A5C4V128_9ACTN</name>
<dbReference type="OrthoDB" id="73183at2"/>
<accession>A0A5C4V128</accession>
<dbReference type="InterPro" id="IPR025355">
    <property type="entry name" value="DUF4259"/>
</dbReference>
<proteinExistence type="predicted"/>
<gene>
    <name evidence="1" type="ORF">FH715_14945</name>
</gene>
<dbReference type="RefSeq" id="WP_139645407.1">
    <property type="nucleotide sequence ID" value="NZ_BAAAZS010000129.1"/>
</dbReference>
<organism evidence="1 2">
    <name type="scientific">Streptomyces sedi</name>
    <dbReference type="NCBI Taxonomy" id="555059"/>
    <lineage>
        <taxon>Bacteria</taxon>
        <taxon>Bacillati</taxon>
        <taxon>Actinomycetota</taxon>
        <taxon>Actinomycetes</taxon>
        <taxon>Kitasatosporales</taxon>
        <taxon>Streptomycetaceae</taxon>
        <taxon>Streptomyces</taxon>
    </lineage>
</organism>
<dbReference type="AlphaFoldDB" id="A0A5C4V128"/>
<sequence>MGAWDVGPFDNDMAADFVVALDRAPAGARAGKVRAALVTTVENGEYLDSHEACEAVAAAALIVEQLPGATALPGEERPYRPSEPLPDLTGLRELAVRALDRVVAGDSELRELWDESDGEEWLADIAALRAALVAR</sequence>